<evidence type="ECO:0000313" key="3">
    <source>
        <dbReference type="EMBL" id="RIB22138.1"/>
    </source>
</evidence>
<evidence type="ECO:0000256" key="1">
    <source>
        <dbReference type="SAM" id="SignalP"/>
    </source>
</evidence>
<dbReference type="OrthoDB" id="2433032at2759"/>
<keyword evidence="4" id="KW-1185">Reference proteome</keyword>
<dbReference type="EMBL" id="QKWP01000323">
    <property type="protein sequence ID" value="RIB22138.1"/>
    <property type="molecule type" value="Genomic_DNA"/>
</dbReference>
<gene>
    <name evidence="3" type="ORF">C2G38_2174747</name>
</gene>
<feature type="signal peptide" evidence="1">
    <location>
        <begin position="1"/>
        <end position="28"/>
    </location>
</feature>
<dbReference type="InterPro" id="IPR018571">
    <property type="entry name" value="Membrane_anchor_Opy2_N"/>
</dbReference>
<dbReference type="AlphaFoldDB" id="A0A397VJV8"/>
<protein>
    <recommendedName>
        <fullName evidence="2">Membrane anchor Opy2 N-terminal domain-containing protein</fullName>
    </recommendedName>
</protein>
<sequence>MSLKSYFVFTIALTLFLVFTIEHVFVNAINDSYKCIECQKPPTKCNQTCNDDQVCILTERTCSKCPEWICQPKTNPNVECNECPTPKCDDTNSTDYCMIQENFCYNCGKGYHSSKPFEEPIDCIQMIPECPICLGDYECHIWEQDYFTCSQATCVPLGYNATH</sequence>
<accession>A0A397VJV8</accession>
<comment type="caution">
    <text evidence="3">The sequence shown here is derived from an EMBL/GenBank/DDBJ whole genome shotgun (WGS) entry which is preliminary data.</text>
</comment>
<feature type="chain" id="PRO_5017344672" description="Membrane anchor Opy2 N-terminal domain-containing protein" evidence="1">
    <location>
        <begin position="29"/>
        <end position="163"/>
    </location>
</feature>
<proteinExistence type="predicted"/>
<organism evidence="3 4">
    <name type="scientific">Gigaspora rosea</name>
    <dbReference type="NCBI Taxonomy" id="44941"/>
    <lineage>
        <taxon>Eukaryota</taxon>
        <taxon>Fungi</taxon>
        <taxon>Fungi incertae sedis</taxon>
        <taxon>Mucoromycota</taxon>
        <taxon>Glomeromycotina</taxon>
        <taxon>Glomeromycetes</taxon>
        <taxon>Diversisporales</taxon>
        <taxon>Gigasporaceae</taxon>
        <taxon>Gigaspora</taxon>
    </lineage>
</organism>
<dbReference type="Proteomes" id="UP000266673">
    <property type="component" value="Unassembled WGS sequence"/>
</dbReference>
<dbReference type="Pfam" id="PF09463">
    <property type="entry name" value="Opy2"/>
    <property type="match status" value="1"/>
</dbReference>
<evidence type="ECO:0000313" key="4">
    <source>
        <dbReference type="Proteomes" id="UP000266673"/>
    </source>
</evidence>
<feature type="domain" description="Membrane anchor Opy2 N-terminal" evidence="2">
    <location>
        <begin position="35"/>
        <end position="70"/>
    </location>
</feature>
<reference evidence="3 4" key="1">
    <citation type="submission" date="2018-06" db="EMBL/GenBank/DDBJ databases">
        <title>Comparative genomics reveals the genomic features of Rhizophagus irregularis, R. cerebriforme, R. diaphanum and Gigaspora rosea, and their symbiotic lifestyle signature.</title>
        <authorList>
            <person name="Morin E."/>
            <person name="San Clemente H."/>
            <person name="Chen E.C.H."/>
            <person name="De La Providencia I."/>
            <person name="Hainaut M."/>
            <person name="Kuo A."/>
            <person name="Kohler A."/>
            <person name="Murat C."/>
            <person name="Tang N."/>
            <person name="Roy S."/>
            <person name="Loubradou J."/>
            <person name="Henrissat B."/>
            <person name="Grigoriev I.V."/>
            <person name="Corradi N."/>
            <person name="Roux C."/>
            <person name="Martin F.M."/>
        </authorList>
    </citation>
    <scope>NUCLEOTIDE SEQUENCE [LARGE SCALE GENOMIC DNA]</scope>
    <source>
        <strain evidence="3 4">DAOM 194757</strain>
    </source>
</reference>
<name>A0A397VJV8_9GLOM</name>
<keyword evidence="1" id="KW-0732">Signal</keyword>
<evidence type="ECO:0000259" key="2">
    <source>
        <dbReference type="Pfam" id="PF09463"/>
    </source>
</evidence>